<dbReference type="PANTHER" id="PTHR47440">
    <property type="entry name" value="RIKEN CDNA A430078G23 GENE"/>
    <property type="match status" value="1"/>
</dbReference>
<accession>S7PG18</accession>
<gene>
    <name evidence="2" type="ORF">D623_10016150</name>
</gene>
<proteinExistence type="predicted"/>
<dbReference type="AlphaFoldDB" id="S7PG18"/>
<dbReference type="PANTHER" id="PTHR47440:SF1">
    <property type="entry name" value="RHO_RAC GUANINE NUCLEOTIDE EXCHANGE FACTOR 18"/>
    <property type="match status" value="1"/>
</dbReference>
<evidence type="ECO:0000313" key="3">
    <source>
        <dbReference type="Proteomes" id="UP000052978"/>
    </source>
</evidence>
<evidence type="ECO:0000313" key="2">
    <source>
        <dbReference type="EMBL" id="EPQ06922.1"/>
    </source>
</evidence>
<dbReference type="Proteomes" id="UP000052978">
    <property type="component" value="Unassembled WGS sequence"/>
</dbReference>
<sequence length="77" mass="8608">MERTDRGITRSKCRLSSLRSRVTRHKDKGKSPVQLKDKDQDARERKECVNGHQLSRGAVSGHATCPLCSKPFLSSGK</sequence>
<feature type="region of interest" description="Disordered" evidence="1">
    <location>
        <begin position="1"/>
        <end position="43"/>
    </location>
</feature>
<dbReference type="InterPro" id="IPR053089">
    <property type="entry name" value="Rho_GEF18"/>
</dbReference>
<evidence type="ECO:0000256" key="1">
    <source>
        <dbReference type="SAM" id="MobiDB-lite"/>
    </source>
</evidence>
<keyword evidence="3" id="KW-1185">Reference proteome</keyword>
<organism evidence="2 3">
    <name type="scientific">Myotis brandtii</name>
    <name type="common">Brandt's bat</name>
    <dbReference type="NCBI Taxonomy" id="109478"/>
    <lineage>
        <taxon>Eukaryota</taxon>
        <taxon>Metazoa</taxon>
        <taxon>Chordata</taxon>
        <taxon>Craniata</taxon>
        <taxon>Vertebrata</taxon>
        <taxon>Euteleostomi</taxon>
        <taxon>Mammalia</taxon>
        <taxon>Eutheria</taxon>
        <taxon>Laurasiatheria</taxon>
        <taxon>Chiroptera</taxon>
        <taxon>Yangochiroptera</taxon>
        <taxon>Vespertilionidae</taxon>
        <taxon>Myotis</taxon>
    </lineage>
</organism>
<name>S7PG18_MYOBR</name>
<protein>
    <submittedName>
        <fullName evidence="2">Uncharacterized protein</fullName>
    </submittedName>
</protein>
<dbReference type="EMBL" id="KE162077">
    <property type="protein sequence ID" value="EPQ06922.1"/>
    <property type="molecule type" value="Genomic_DNA"/>
</dbReference>
<reference evidence="2 3" key="1">
    <citation type="journal article" date="2013" name="Nat. Commun.">
        <title>Genome analysis reveals insights into physiology and longevity of the Brandt's bat Myotis brandtii.</title>
        <authorList>
            <person name="Seim I."/>
            <person name="Fang X."/>
            <person name="Xiong Z."/>
            <person name="Lobanov A.V."/>
            <person name="Huang Z."/>
            <person name="Ma S."/>
            <person name="Feng Y."/>
            <person name="Turanov A.A."/>
            <person name="Zhu Y."/>
            <person name="Lenz T.L."/>
            <person name="Gerashchenko M.V."/>
            <person name="Fan D."/>
            <person name="Hee Yim S."/>
            <person name="Yao X."/>
            <person name="Jordan D."/>
            <person name="Xiong Y."/>
            <person name="Ma Y."/>
            <person name="Lyapunov A.N."/>
            <person name="Chen G."/>
            <person name="Kulakova O.I."/>
            <person name="Sun Y."/>
            <person name="Lee S.G."/>
            <person name="Bronson R.T."/>
            <person name="Moskalev A.A."/>
            <person name="Sunyaev S.R."/>
            <person name="Zhang G."/>
            <person name="Krogh A."/>
            <person name="Wang J."/>
            <person name="Gladyshev V.N."/>
        </authorList>
    </citation>
    <scope>NUCLEOTIDE SEQUENCE [LARGE SCALE GENOMIC DNA]</scope>
</reference>